<gene>
    <name evidence="3" type="ORF">EZS28_016643</name>
</gene>
<dbReference type="GO" id="GO:0007015">
    <property type="term" value="P:actin filament organization"/>
    <property type="evidence" value="ECO:0007669"/>
    <property type="project" value="TreeGrafter"/>
</dbReference>
<dbReference type="GO" id="GO:0008179">
    <property type="term" value="F:adenylate cyclase binding"/>
    <property type="evidence" value="ECO:0007669"/>
    <property type="project" value="TreeGrafter"/>
</dbReference>
<organism evidence="3 4">
    <name type="scientific">Streblomastix strix</name>
    <dbReference type="NCBI Taxonomy" id="222440"/>
    <lineage>
        <taxon>Eukaryota</taxon>
        <taxon>Metamonada</taxon>
        <taxon>Preaxostyla</taxon>
        <taxon>Oxymonadida</taxon>
        <taxon>Streblomastigidae</taxon>
        <taxon>Streblomastix</taxon>
    </lineage>
</organism>
<dbReference type="InterPro" id="IPR001837">
    <property type="entry name" value="Adenylate_cyclase-assoc_CAP"/>
</dbReference>
<proteinExistence type="inferred from homology"/>
<dbReference type="PANTHER" id="PTHR10652:SF0">
    <property type="entry name" value="ADENYLYL CYCLASE-ASSOCIATED PROTEIN"/>
    <property type="match status" value="1"/>
</dbReference>
<accession>A0A5J4VZZ9</accession>
<dbReference type="SUPFAM" id="SSF69340">
    <property type="entry name" value="C-terminal domain of adenylylcyclase associated protein"/>
    <property type="match status" value="1"/>
</dbReference>
<feature type="domain" description="C-CAP/cofactor C-like" evidence="2">
    <location>
        <begin position="1"/>
        <end position="101"/>
    </location>
</feature>
<evidence type="ECO:0000313" key="4">
    <source>
        <dbReference type="Proteomes" id="UP000324800"/>
    </source>
</evidence>
<dbReference type="InterPro" id="IPR017901">
    <property type="entry name" value="C-CAP_CF_C-like"/>
</dbReference>
<sequence>NTVLKVHNKIKSITIDKSVNVGVVVEDVISSIECINSKDIAIEVTQGKTVASVLVESSEGAKIYLSAASAEITEVFTSKSANINIYAPGTREDPDTKEIQEGMIEHALPSTLKTTLRSGQLVNEWVKHG</sequence>
<protein>
    <recommendedName>
        <fullName evidence="2">C-CAP/cofactor C-like domain-containing protein</fullName>
    </recommendedName>
</protein>
<dbReference type="EMBL" id="SNRW01004223">
    <property type="protein sequence ID" value="KAA6387829.1"/>
    <property type="molecule type" value="Genomic_DNA"/>
</dbReference>
<dbReference type="GO" id="GO:0019933">
    <property type="term" value="P:cAMP-mediated signaling"/>
    <property type="evidence" value="ECO:0007669"/>
    <property type="project" value="TreeGrafter"/>
</dbReference>
<dbReference type="GO" id="GO:0003779">
    <property type="term" value="F:actin binding"/>
    <property type="evidence" value="ECO:0007669"/>
    <property type="project" value="InterPro"/>
</dbReference>
<dbReference type="AlphaFoldDB" id="A0A5J4VZZ9"/>
<dbReference type="InterPro" id="IPR016098">
    <property type="entry name" value="CAP/MinC_C"/>
</dbReference>
<dbReference type="GO" id="GO:0005737">
    <property type="term" value="C:cytoplasm"/>
    <property type="evidence" value="ECO:0007669"/>
    <property type="project" value="TreeGrafter"/>
</dbReference>
<evidence type="ECO:0000256" key="1">
    <source>
        <dbReference type="ARBA" id="ARBA00007659"/>
    </source>
</evidence>
<evidence type="ECO:0000259" key="2">
    <source>
        <dbReference type="PROSITE" id="PS51329"/>
    </source>
</evidence>
<name>A0A5J4VZZ9_9EUKA</name>
<feature type="non-terminal residue" evidence="3">
    <location>
        <position position="1"/>
    </location>
</feature>
<dbReference type="Proteomes" id="UP000324800">
    <property type="component" value="Unassembled WGS sequence"/>
</dbReference>
<dbReference type="InterPro" id="IPR036223">
    <property type="entry name" value="CAP_C_sf"/>
</dbReference>
<comment type="caution">
    <text evidence="3">The sequence shown here is derived from an EMBL/GenBank/DDBJ whole genome shotgun (WGS) entry which is preliminary data.</text>
</comment>
<dbReference type="Gene3D" id="2.160.20.70">
    <property type="match status" value="1"/>
</dbReference>
<dbReference type="PROSITE" id="PS51329">
    <property type="entry name" value="C_CAP_COFACTOR_C"/>
    <property type="match status" value="1"/>
</dbReference>
<reference evidence="3 4" key="1">
    <citation type="submission" date="2019-03" db="EMBL/GenBank/DDBJ databases">
        <title>Single cell metagenomics reveals metabolic interactions within the superorganism composed of flagellate Streblomastix strix and complex community of Bacteroidetes bacteria on its surface.</title>
        <authorList>
            <person name="Treitli S.C."/>
            <person name="Kolisko M."/>
            <person name="Husnik F."/>
            <person name="Keeling P."/>
            <person name="Hampl V."/>
        </authorList>
    </citation>
    <scope>NUCLEOTIDE SEQUENCE [LARGE SCALE GENOMIC DNA]</scope>
    <source>
        <strain evidence="3">ST1C</strain>
    </source>
</reference>
<dbReference type="OrthoDB" id="1601at2759"/>
<comment type="similarity">
    <text evidence="1">Belongs to the CAP family.</text>
</comment>
<dbReference type="Pfam" id="PF08603">
    <property type="entry name" value="CAP_C"/>
    <property type="match status" value="1"/>
</dbReference>
<dbReference type="PANTHER" id="PTHR10652">
    <property type="entry name" value="ADENYLYL CYCLASE-ASSOCIATED PROTEIN"/>
    <property type="match status" value="1"/>
</dbReference>
<evidence type="ECO:0000313" key="3">
    <source>
        <dbReference type="EMBL" id="KAA6387829.1"/>
    </source>
</evidence>
<dbReference type="InterPro" id="IPR013912">
    <property type="entry name" value="Adenylate_cyclase-assoc_CAP_C"/>
</dbReference>